<sequence>MGLPERWQFRPHFNFITVHYSYIVGMAVIGSVIIYPYKNVRYIDALFFASGGATQSGLNTIDVNLLKLYQQVVVYFLPMLTTPIFINTFVVFVRLYWFEKRFENIVSLTRLPSRARSALSKGTLDDNVESGREEMGVRGREITVVRAEPGAPSNLSKQSLTPEPGRNVGDHRRSMDSDIAPESVRSQTLQGGSSSDGVHGSDSSGVASFATEGPQTRQQNCEATGIQFVDLPSPTRDGAGSMNAFAGPHIAFDETQRNYGHGKALRIPGPREFEKGYRAQEVDEDDIGTLYRSRTAVEGDRNHDVGSPASRTISLGNGVNGSNNVRQRKLPPLEQFLPPVSTVERVISSAFSVGQHPKRRNTSPFSRLSKKAIKEPPNMPYLSYTPTLGRNSQFVDLSDDERDELGGIEYRSLKLLAKVLVGYYLFFHVFGVVCFTPWIRAMDGYKDYVRSVGVNPTWWAIFSAQTAFNDLGFTLTPDSMVSFQYATFVLIIMTFLIIIGNTAFPCMLRLIIWIMFKLCPEESSYKESLNFLLDHPRRCFTLLFPSGPTWMLFWILIILNSADIILFIVLDLNDGDVTGIPVGHRILGAIFQAASTRTAGLAVVNMADLHPAVQVSYMLMMYISVFPIAISVRRTNVYEESSLGIYANTDGEDNGRETSFVGAHLRKQLSFDLWYIFLGLFIITISEGSRIQDTKDYAFTTFAILFEVVSAYGTVGLSLGYPNTNTSFSAQFGVIGKLVIIAMQIRGRHRGLPYELDRAILLPSESLQEKEARDAQLRALRRRGSSFSQVGGRPLTGVRSVRSQAIEDD</sequence>
<keyword evidence="5 10" id="KW-0812">Transmembrane</keyword>
<feature type="transmembrane region" description="Helical" evidence="10">
    <location>
        <begin position="669"/>
        <end position="685"/>
    </location>
</feature>
<dbReference type="EMBL" id="PYWC01000133">
    <property type="protein sequence ID" value="PWW71838.1"/>
    <property type="molecule type" value="Genomic_DNA"/>
</dbReference>
<feature type="transmembrane region" description="Helical" evidence="10">
    <location>
        <begin position="615"/>
        <end position="632"/>
    </location>
</feature>
<dbReference type="Pfam" id="PF02386">
    <property type="entry name" value="TrkH"/>
    <property type="match status" value="1"/>
</dbReference>
<protein>
    <recommendedName>
        <fullName evidence="10">Potassium transport protein</fullName>
    </recommendedName>
</protein>
<feature type="compositionally biased region" description="Basic and acidic residues" evidence="11">
    <location>
        <begin position="129"/>
        <end position="143"/>
    </location>
</feature>
<dbReference type="GO" id="GO:0140107">
    <property type="term" value="F:high-affinity potassium ion transmembrane transporter activity"/>
    <property type="evidence" value="ECO:0007669"/>
    <property type="project" value="TreeGrafter"/>
</dbReference>
<evidence type="ECO:0000256" key="1">
    <source>
        <dbReference type="ARBA" id="ARBA00004141"/>
    </source>
</evidence>
<evidence type="ECO:0000256" key="5">
    <source>
        <dbReference type="ARBA" id="ARBA00022692"/>
    </source>
</evidence>
<dbReference type="PANTHER" id="PTHR31064:SF30">
    <property type="entry name" value="HIGH-AFFINITY POTASSIUM TRANSPORT PROTEIN-RELATED"/>
    <property type="match status" value="1"/>
</dbReference>
<dbReference type="Proteomes" id="UP000246991">
    <property type="component" value="Unassembled WGS sequence"/>
</dbReference>
<dbReference type="NCBIfam" id="TIGR00934">
    <property type="entry name" value="2a38euk"/>
    <property type="match status" value="1"/>
</dbReference>
<evidence type="ECO:0000256" key="11">
    <source>
        <dbReference type="SAM" id="MobiDB-lite"/>
    </source>
</evidence>
<keyword evidence="8 10" id="KW-0406">Ion transport</keyword>
<keyword evidence="4 10" id="KW-0633">Potassium transport</keyword>
<evidence type="ECO:0000256" key="6">
    <source>
        <dbReference type="ARBA" id="ARBA00022958"/>
    </source>
</evidence>
<dbReference type="PANTHER" id="PTHR31064">
    <property type="entry name" value="POTASSIUM TRANSPORT PROTEIN DDB_G0292412-RELATED"/>
    <property type="match status" value="1"/>
</dbReference>
<evidence type="ECO:0000256" key="7">
    <source>
        <dbReference type="ARBA" id="ARBA00022989"/>
    </source>
</evidence>
<feature type="compositionally biased region" description="Low complexity" evidence="11">
    <location>
        <begin position="191"/>
        <end position="208"/>
    </location>
</feature>
<accession>A0A317SCC1</accession>
<name>A0A317SCC1_9PEZI</name>
<comment type="subcellular location">
    <subcellularLocation>
        <location evidence="1">Membrane</location>
        <topology evidence="1">Multi-pass membrane protein</topology>
    </subcellularLocation>
</comment>
<comment type="caution">
    <text evidence="12">The sequence shown here is derived from an EMBL/GenBank/DDBJ whole genome shotgun (WGS) entry which is preliminary data.</text>
</comment>
<feature type="transmembrane region" description="Helical" evidence="10">
    <location>
        <begin position="550"/>
        <end position="570"/>
    </location>
</feature>
<feature type="compositionally biased region" description="Low complexity" evidence="11">
    <location>
        <begin position="316"/>
        <end position="325"/>
    </location>
</feature>
<evidence type="ECO:0000256" key="8">
    <source>
        <dbReference type="ARBA" id="ARBA00023065"/>
    </source>
</evidence>
<dbReference type="GO" id="GO:0030007">
    <property type="term" value="P:intracellular potassium ion homeostasis"/>
    <property type="evidence" value="ECO:0007669"/>
    <property type="project" value="UniProtKB-UniRule"/>
</dbReference>
<evidence type="ECO:0000256" key="4">
    <source>
        <dbReference type="ARBA" id="ARBA00022538"/>
    </source>
</evidence>
<comment type="similarity">
    <text evidence="2 10">Belongs to the TrkH potassium transport family.</text>
</comment>
<feature type="region of interest" description="Disordered" evidence="11">
    <location>
        <begin position="122"/>
        <end position="221"/>
    </location>
</feature>
<gene>
    <name evidence="12" type="ORF">C7212DRAFT_231019</name>
</gene>
<proteinExistence type="inferred from homology"/>
<evidence type="ECO:0000256" key="9">
    <source>
        <dbReference type="ARBA" id="ARBA00023136"/>
    </source>
</evidence>
<evidence type="ECO:0000256" key="2">
    <source>
        <dbReference type="ARBA" id="ARBA00009137"/>
    </source>
</evidence>
<feature type="transmembrane region" description="Helical" evidence="10">
    <location>
        <begin position="697"/>
        <end position="721"/>
    </location>
</feature>
<dbReference type="AlphaFoldDB" id="A0A317SCC1"/>
<feature type="region of interest" description="Disordered" evidence="11">
    <location>
        <begin position="299"/>
        <end position="326"/>
    </location>
</feature>
<dbReference type="STRING" id="42249.A0A317SCC1"/>
<feature type="transmembrane region" description="Helical" evidence="10">
    <location>
        <begin position="72"/>
        <end position="97"/>
    </location>
</feature>
<dbReference type="OrthoDB" id="9999863at2759"/>
<evidence type="ECO:0000256" key="3">
    <source>
        <dbReference type="ARBA" id="ARBA00022448"/>
    </source>
</evidence>
<feature type="transmembrane region" description="Helical" evidence="10">
    <location>
        <begin position="415"/>
        <end position="438"/>
    </location>
</feature>
<dbReference type="GO" id="GO:0005886">
    <property type="term" value="C:plasma membrane"/>
    <property type="evidence" value="ECO:0007669"/>
    <property type="project" value="InterPro"/>
</dbReference>
<dbReference type="InterPro" id="IPR004773">
    <property type="entry name" value="K/Na_transp_Trk1/HKT1"/>
</dbReference>
<feature type="transmembrane region" description="Helical" evidence="10">
    <location>
        <begin position="488"/>
        <end position="516"/>
    </location>
</feature>
<keyword evidence="9 10" id="KW-0472">Membrane</keyword>
<keyword evidence="13" id="KW-1185">Reference proteome</keyword>
<keyword evidence="3 10" id="KW-0813">Transport</keyword>
<organism evidence="12 13">
    <name type="scientific">Tuber magnatum</name>
    <name type="common">white Piedmont truffle</name>
    <dbReference type="NCBI Taxonomy" id="42249"/>
    <lineage>
        <taxon>Eukaryota</taxon>
        <taxon>Fungi</taxon>
        <taxon>Dikarya</taxon>
        <taxon>Ascomycota</taxon>
        <taxon>Pezizomycotina</taxon>
        <taxon>Pezizomycetes</taxon>
        <taxon>Pezizales</taxon>
        <taxon>Tuberaceae</taxon>
        <taxon>Tuber</taxon>
    </lineage>
</organism>
<dbReference type="PIRSF" id="PIRSF002450">
    <property type="entry name" value="K+_transpter_TRK"/>
    <property type="match status" value="1"/>
</dbReference>
<keyword evidence="6 10" id="KW-0630">Potassium</keyword>
<evidence type="ECO:0000256" key="10">
    <source>
        <dbReference type="PIRNR" id="PIRNR002450"/>
    </source>
</evidence>
<feature type="transmembrane region" description="Helical" evidence="10">
    <location>
        <begin position="12"/>
        <end position="37"/>
    </location>
</feature>
<feature type="region of interest" description="Disordered" evidence="11">
    <location>
        <begin position="783"/>
        <end position="809"/>
    </location>
</feature>
<keyword evidence="7 10" id="KW-1133">Transmembrane helix</keyword>
<reference evidence="12 13" key="1">
    <citation type="submission" date="2018-03" db="EMBL/GenBank/DDBJ databases">
        <title>Genomes of Pezizomycetes fungi and the evolution of truffles.</title>
        <authorList>
            <person name="Murat C."/>
            <person name="Payen T."/>
            <person name="Noel B."/>
            <person name="Kuo A."/>
            <person name="Martin F.M."/>
        </authorList>
    </citation>
    <scope>NUCLEOTIDE SEQUENCE [LARGE SCALE GENOMIC DNA]</scope>
    <source>
        <strain evidence="12">091103-1</strain>
    </source>
</reference>
<dbReference type="GO" id="GO:1990573">
    <property type="term" value="P:potassium ion import across plasma membrane"/>
    <property type="evidence" value="ECO:0007669"/>
    <property type="project" value="TreeGrafter"/>
</dbReference>
<dbReference type="InterPro" id="IPR051143">
    <property type="entry name" value="TrkH_K-transport"/>
</dbReference>
<dbReference type="InterPro" id="IPR003445">
    <property type="entry name" value="Cat_transpt"/>
</dbReference>
<evidence type="ECO:0000313" key="12">
    <source>
        <dbReference type="EMBL" id="PWW71838.1"/>
    </source>
</evidence>
<evidence type="ECO:0000313" key="13">
    <source>
        <dbReference type="Proteomes" id="UP000246991"/>
    </source>
</evidence>
<dbReference type="InterPro" id="IPR015958">
    <property type="entry name" value="Trk1_fungi"/>
</dbReference>